<evidence type="ECO:0000256" key="2">
    <source>
        <dbReference type="SAM" id="SignalP"/>
    </source>
</evidence>
<evidence type="ECO:0000256" key="1">
    <source>
        <dbReference type="SAM" id="MobiDB-lite"/>
    </source>
</evidence>
<feature type="domain" description="SCP" evidence="3">
    <location>
        <begin position="195"/>
        <end position="298"/>
    </location>
</feature>
<dbReference type="Pfam" id="PF00188">
    <property type="entry name" value="CAP"/>
    <property type="match status" value="1"/>
</dbReference>
<organism evidence="4 5">
    <name type="scientific">Dimargaris cristalligena</name>
    <dbReference type="NCBI Taxonomy" id="215637"/>
    <lineage>
        <taxon>Eukaryota</taxon>
        <taxon>Fungi</taxon>
        <taxon>Fungi incertae sedis</taxon>
        <taxon>Zoopagomycota</taxon>
        <taxon>Kickxellomycotina</taxon>
        <taxon>Dimargaritomycetes</taxon>
        <taxon>Dimargaritales</taxon>
        <taxon>Dimargaritaceae</taxon>
        <taxon>Dimargaris</taxon>
    </lineage>
</organism>
<dbReference type="PANTHER" id="PTHR31157:SF1">
    <property type="entry name" value="SCP DOMAIN-CONTAINING PROTEIN"/>
    <property type="match status" value="1"/>
</dbReference>
<evidence type="ECO:0000259" key="3">
    <source>
        <dbReference type="Pfam" id="PF00188"/>
    </source>
</evidence>
<accession>A0A4V1J5H6</accession>
<dbReference type="Gene3D" id="3.40.33.10">
    <property type="entry name" value="CAP"/>
    <property type="match status" value="1"/>
</dbReference>
<feature type="chain" id="PRO_5020356729" evidence="2">
    <location>
        <begin position="19"/>
        <end position="301"/>
    </location>
</feature>
<dbReference type="CDD" id="cd05379">
    <property type="entry name" value="CAP_bacterial"/>
    <property type="match status" value="1"/>
</dbReference>
<sequence>MKSALVISMLAIIAIAKGSPSGQVIRSQGVTPNPIAINSLPNDSNGPVGQASATTERQLRRNAGGLLAQNLLEPRRKLEPRAQPVKTLYYQSSPTKDESTNAARPDIPGGQVVTVTRTITLTTTVGMPDTTPEPATVTENNHTAPTNVLIKKPKTTTTKKQPTSTKNDTEPTTTPAPSDPNTSGGSEPKDARLILDKLNELRRSLGLQPAVMDATLNALAVKHSNYQNSIHTMTHNDSAGSLGARLSKAGVKWNFCAENVAYGYVTAAEAMNGWTKSEGHYLNMINPKSVRMGWISSTVSS</sequence>
<dbReference type="PANTHER" id="PTHR31157">
    <property type="entry name" value="SCP DOMAIN-CONTAINING PROTEIN"/>
    <property type="match status" value="1"/>
</dbReference>
<reference evidence="5" key="1">
    <citation type="journal article" date="2018" name="Nat. Microbiol.">
        <title>Leveraging single-cell genomics to expand the fungal tree of life.</title>
        <authorList>
            <person name="Ahrendt S.R."/>
            <person name="Quandt C.A."/>
            <person name="Ciobanu D."/>
            <person name="Clum A."/>
            <person name="Salamov A."/>
            <person name="Andreopoulos B."/>
            <person name="Cheng J.F."/>
            <person name="Woyke T."/>
            <person name="Pelin A."/>
            <person name="Henrissat B."/>
            <person name="Reynolds N.K."/>
            <person name="Benny G.L."/>
            <person name="Smith M.E."/>
            <person name="James T.Y."/>
            <person name="Grigoriev I.V."/>
        </authorList>
    </citation>
    <scope>NUCLEOTIDE SEQUENCE [LARGE SCALE GENOMIC DNA]</scope>
    <source>
        <strain evidence="5">RSA 468</strain>
    </source>
</reference>
<keyword evidence="2" id="KW-0732">Signal</keyword>
<name>A0A4V1J5H6_9FUNG</name>
<feature type="compositionally biased region" description="Low complexity" evidence="1">
    <location>
        <begin position="155"/>
        <end position="166"/>
    </location>
</feature>
<feature type="compositionally biased region" description="Polar residues" evidence="1">
    <location>
        <begin position="170"/>
        <end position="185"/>
    </location>
</feature>
<proteinExistence type="predicted"/>
<dbReference type="EMBL" id="ML002299">
    <property type="protein sequence ID" value="RKP39089.1"/>
    <property type="molecule type" value="Genomic_DNA"/>
</dbReference>
<dbReference type="InterPro" id="IPR014044">
    <property type="entry name" value="CAP_dom"/>
</dbReference>
<evidence type="ECO:0000313" key="5">
    <source>
        <dbReference type="Proteomes" id="UP000268162"/>
    </source>
</evidence>
<feature type="region of interest" description="Disordered" evidence="1">
    <location>
        <begin position="124"/>
        <end position="189"/>
    </location>
</feature>
<feature type="region of interest" description="Disordered" evidence="1">
    <location>
        <begin position="74"/>
        <end position="109"/>
    </location>
</feature>
<dbReference type="STRING" id="215637.A0A4V1J5H6"/>
<dbReference type="InterPro" id="IPR035940">
    <property type="entry name" value="CAP_sf"/>
</dbReference>
<dbReference type="Proteomes" id="UP000268162">
    <property type="component" value="Unassembled WGS sequence"/>
</dbReference>
<dbReference type="AlphaFoldDB" id="A0A4V1J5H6"/>
<feature type="signal peptide" evidence="2">
    <location>
        <begin position="1"/>
        <end position="18"/>
    </location>
</feature>
<protein>
    <submittedName>
        <fullName evidence="4">CAP domain-containing protein</fullName>
    </submittedName>
</protein>
<keyword evidence="5" id="KW-1185">Reference proteome</keyword>
<dbReference type="SUPFAM" id="SSF55797">
    <property type="entry name" value="PR-1-like"/>
    <property type="match status" value="1"/>
</dbReference>
<gene>
    <name evidence="4" type="ORF">BJ085DRAFT_38647</name>
</gene>
<feature type="compositionally biased region" description="Polar residues" evidence="1">
    <location>
        <begin position="137"/>
        <end position="146"/>
    </location>
</feature>
<evidence type="ECO:0000313" key="4">
    <source>
        <dbReference type="EMBL" id="RKP39089.1"/>
    </source>
</evidence>